<comment type="caution">
    <text evidence="3">The sequence shown here is derived from an EMBL/GenBank/DDBJ whole genome shotgun (WGS) entry which is preliminary data.</text>
</comment>
<evidence type="ECO:0000256" key="1">
    <source>
        <dbReference type="SAM" id="SignalP"/>
    </source>
</evidence>
<protein>
    <submittedName>
        <fullName evidence="3">Heavy metal transporter</fullName>
    </submittedName>
</protein>
<dbReference type="OrthoDB" id="5513217at2"/>
<dbReference type="Proteomes" id="UP000245370">
    <property type="component" value="Unassembled WGS sequence"/>
</dbReference>
<dbReference type="Pfam" id="PF00403">
    <property type="entry name" value="HMA"/>
    <property type="match status" value="1"/>
</dbReference>
<dbReference type="EMBL" id="QFRJ01000019">
    <property type="protein sequence ID" value="PWH81337.1"/>
    <property type="molecule type" value="Genomic_DNA"/>
</dbReference>
<keyword evidence="4" id="KW-1185">Reference proteome</keyword>
<dbReference type="SUPFAM" id="SSF55008">
    <property type="entry name" value="HMA, heavy metal-associated domain"/>
    <property type="match status" value="1"/>
</dbReference>
<sequence>MKNTLMIIVAAISLLTSCATSKSSETTKPTAYIQTNAQCGDCKERIEGVLNFEKGIIYSNMDLDTKIVEVKYNANKTSLEKIRNTIAAIGYNADDVKAVKSAQSALPGCCQPGGHD</sequence>
<dbReference type="RefSeq" id="WP_109360737.1">
    <property type="nucleotide sequence ID" value="NZ_QFRJ01000019.1"/>
</dbReference>
<feature type="signal peptide" evidence="1">
    <location>
        <begin position="1"/>
        <end position="21"/>
    </location>
</feature>
<dbReference type="GO" id="GO:0046872">
    <property type="term" value="F:metal ion binding"/>
    <property type="evidence" value="ECO:0007669"/>
    <property type="project" value="InterPro"/>
</dbReference>
<keyword evidence="1" id="KW-0732">Signal</keyword>
<dbReference type="PROSITE" id="PS50846">
    <property type="entry name" value="HMA_2"/>
    <property type="match status" value="1"/>
</dbReference>
<dbReference type="PROSITE" id="PS51257">
    <property type="entry name" value="PROKAR_LIPOPROTEIN"/>
    <property type="match status" value="1"/>
</dbReference>
<evidence type="ECO:0000313" key="3">
    <source>
        <dbReference type="EMBL" id="PWH81337.1"/>
    </source>
</evidence>
<dbReference type="CDD" id="cd00371">
    <property type="entry name" value="HMA"/>
    <property type="match status" value="1"/>
</dbReference>
<feature type="chain" id="PRO_5015712515" evidence="1">
    <location>
        <begin position="22"/>
        <end position="116"/>
    </location>
</feature>
<evidence type="ECO:0000259" key="2">
    <source>
        <dbReference type="PROSITE" id="PS50846"/>
    </source>
</evidence>
<reference evidence="3 4" key="1">
    <citation type="submission" date="2018-05" db="EMBL/GenBank/DDBJ databases">
        <title>Brumimicrobium oceani sp. nov., isolated from coastal sediment.</title>
        <authorList>
            <person name="Kou Y."/>
        </authorList>
    </citation>
    <scope>NUCLEOTIDE SEQUENCE [LARGE SCALE GENOMIC DNA]</scope>
    <source>
        <strain evidence="3 4">C305</strain>
    </source>
</reference>
<reference evidence="3 4" key="2">
    <citation type="submission" date="2018-05" db="EMBL/GenBank/DDBJ databases">
        <authorList>
            <person name="Lanie J.A."/>
            <person name="Ng W.-L."/>
            <person name="Kazmierczak K.M."/>
            <person name="Andrzejewski T.M."/>
            <person name="Davidsen T.M."/>
            <person name="Wayne K.J."/>
            <person name="Tettelin H."/>
            <person name="Glass J.I."/>
            <person name="Rusch D."/>
            <person name="Podicherti R."/>
            <person name="Tsui H.-C.T."/>
            <person name="Winkler M.E."/>
        </authorList>
    </citation>
    <scope>NUCLEOTIDE SEQUENCE [LARGE SCALE GENOMIC DNA]</scope>
    <source>
        <strain evidence="3 4">C305</strain>
    </source>
</reference>
<accession>A0A2U2X0M7</accession>
<dbReference type="AlphaFoldDB" id="A0A2U2X0M7"/>
<evidence type="ECO:0000313" key="4">
    <source>
        <dbReference type="Proteomes" id="UP000245370"/>
    </source>
</evidence>
<dbReference type="Gene3D" id="3.30.70.100">
    <property type="match status" value="1"/>
</dbReference>
<gene>
    <name evidence="3" type="ORF">DIT68_15490</name>
</gene>
<organism evidence="3 4">
    <name type="scientific">Brumimicrobium oceani</name>
    <dbReference type="NCBI Taxonomy" id="2100725"/>
    <lineage>
        <taxon>Bacteria</taxon>
        <taxon>Pseudomonadati</taxon>
        <taxon>Bacteroidota</taxon>
        <taxon>Flavobacteriia</taxon>
        <taxon>Flavobacteriales</taxon>
        <taxon>Crocinitomicaceae</taxon>
        <taxon>Brumimicrobium</taxon>
    </lineage>
</organism>
<feature type="domain" description="HMA" evidence="2">
    <location>
        <begin position="28"/>
        <end position="94"/>
    </location>
</feature>
<dbReference type="InterPro" id="IPR036163">
    <property type="entry name" value="HMA_dom_sf"/>
</dbReference>
<proteinExistence type="predicted"/>
<dbReference type="InterPro" id="IPR006121">
    <property type="entry name" value="HMA_dom"/>
</dbReference>
<name>A0A2U2X0M7_9FLAO</name>